<dbReference type="Proteomes" id="UP000251960">
    <property type="component" value="Chromosome 8"/>
</dbReference>
<evidence type="ECO:0000313" key="1">
    <source>
        <dbReference type="EMBL" id="PWZ08382.1"/>
    </source>
</evidence>
<reference evidence="1 2" key="1">
    <citation type="journal article" date="2018" name="Nat. Genet.">
        <title>Extensive intraspecific gene order and gene structural variations between Mo17 and other maize genomes.</title>
        <authorList>
            <person name="Sun S."/>
            <person name="Zhou Y."/>
            <person name="Chen J."/>
            <person name="Shi J."/>
            <person name="Zhao H."/>
            <person name="Zhao H."/>
            <person name="Song W."/>
            <person name="Zhang M."/>
            <person name="Cui Y."/>
            <person name="Dong X."/>
            <person name="Liu H."/>
            <person name="Ma X."/>
            <person name="Jiao Y."/>
            <person name="Wang B."/>
            <person name="Wei X."/>
            <person name="Stein J.C."/>
            <person name="Glaubitz J.C."/>
            <person name="Lu F."/>
            <person name="Yu G."/>
            <person name="Liang C."/>
            <person name="Fengler K."/>
            <person name="Li B."/>
            <person name="Rafalski A."/>
            <person name="Schnable P.S."/>
            <person name="Ware D.H."/>
            <person name="Buckler E.S."/>
            <person name="Lai J."/>
        </authorList>
    </citation>
    <scope>NUCLEOTIDE SEQUENCE [LARGE SCALE GENOMIC DNA]</scope>
    <source>
        <strain evidence="2">cv. Missouri 17</strain>
        <tissue evidence="1">Seedling</tissue>
    </source>
</reference>
<accession>A0A3L6DIB1</accession>
<evidence type="ECO:0000313" key="2">
    <source>
        <dbReference type="Proteomes" id="UP000251960"/>
    </source>
</evidence>
<proteinExistence type="predicted"/>
<organism evidence="1 2">
    <name type="scientific">Zea mays</name>
    <name type="common">Maize</name>
    <dbReference type="NCBI Taxonomy" id="4577"/>
    <lineage>
        <taxon>Eukaryota</taxon>
        <taxon>Viridiplantae</taxon>
        <taxon>Streptophyta</taxon>
        <taxon>Embryophyta</taxon>
        <taxon>Tracheophyta</taxon>
        <taxon>Spermatophyta</taxon>
        <taxon>Magnoliopsida</taxon>
        <taxon>Liliopsida</taxon>
        <taxon>Poales</taxon>
        <taxon>Poaceae</taxon>
        <taxon>PACMAD clade</taxon>
        <taxon>Panicoideae</taxon>
        <taxon>Andropogonodae</taxon>
        <taxon>Andropogoneae</taxon>
        <taxon>Tripsacinae</taxon>
        <taxon>Zea</taxon>
    </lineage>
</organism>
<dbReference type="AlphaFoldDB" id="A0A3L6DIB1"/>
<gene>
    <name evidence="1" type="ORF">Zm00014a_022907</name>
</gene>
<sequence>CVILNINYIFLFDLIFL</sequence>
<feature type="non-terminal residue" evidence="1">
    <location>
        <position position="1"/>
    </location>
</feature>
<dbReference type="EMBL" id="NCVQ01000009">
    <property type="protein sequence ID" value="PWZ08382.1"/>
    <property type="molecule type" value="Genomic_DNA"/>
</dbReference>
<comment type="caution">
    <text evidence="1">The sequence shown here is derived from an EMBL/GenBank/DDBJ whole genome shotgun (WGS) entry which is preliminary data.</text>
</comment>
<protein>
    <submittedName>
        <fullName evidence="1">Uncharacterized protein</fullName>
    </submittedName>
</protein>
<name>A0A3L6DIB1_MAIZE</name>